<dbReference type="AlphaFoldDB" id="A0A7Z2VEN3"/>
<reference evidence="4 5" key="1">
    <citation type="submission" date="2020-04" db="EMBL/GenBank/DDBJ databases">
        <title>Genome sequencing of novel species.</title>
        <authorList>
            <person name="Heo J."/>
            <person name="Kim S.-J."/>
            <person name="Kim J.-S."/>
            <person name="Hong S.-B."/>
            <person name="Kwon S.-W."/>
        </authorList>
    </citation>
    <scope>NUCLEOTIDE SEQUENCE [LARGE SCALE GENOMIC DNA]</scope>
    <source>
        <strain evidence="4 5">MFER-1</strain>
    </source>
</reference>
<feature type="compositionally biased region" description="Low complexity" evidence="1">
    <location>
        <begin position="204"/>
        <end position="217"/>
    </location>
</feature>
<evidence type="ECO:0000256" key="1">
    <source>
        <dbReference type="SAM" id="MobiDB-lite"/>
    </source>
</evidence>
<gene>
    <name evidence="4" type="ORF">HH215_00405</name>
</gene>
<accession>A0A7Z2VEN3</accession>
<name>A0A7Z2VEN3_9BACL</name>
<organism evidence="4 5">
    <name type="scientific">Cohnella herbarum</name>
    <dbReference type="NCBI Taxonomy" id="2728023"/>
    <lineage>
        <taxon>Bacteria</taxon>
        <taxon>Bacillati</taxon>
        <taxon>Bacillota</taxon>
        <taxon>Bacilli</taxon>
        <taxon>Bacillales</taxon>
        <taxon>Paenibacillaceae</taxon>
        <taxon>Cohnella</taxon>
    </lineage>
</organism>
<evidence type="ECO:0000259" key="3">
    <source>
        <dbReference type="Pfam" id="PF05036"/>
    </source>
</evidence>
<feature type="transmembrane region" description="Helical" evidence="2">
    <location>
        <begin position="147"/>
        <end position="169"/>
    </location>
</feature>
<dbReference type="InterPro" id="IPR036680">
    <property type="entry name" value="SPOR-like_sf"/>
</dbReference>
<feature type="domain" description="SPOR" evidence="3">
    <location>
        <begin position="238"/>
        <end position="295"/>
    </location>
</feature>
<keyword evidence="2" id="KW-0812">Transmembrane</keyword>
<keyword evidence="2" id="KW-0472">Membrane</keyword>
<feature type="compositionally biased region" description="Basic and acidic residues" evidence="1">
    <location>
        <begin position="13"/>
        <end position="22"/>
    </location>
</feature>
<feature type="region of interest" description="Disordered" evidence="1">
    <location>
        <begin position="177"/>
        <end position="228"/>
    </location>
</feature>
<evidence type="ECO:0000313" key="4">
    <source>
        <dbReference type="EMBL" id="QJD81791.1"/>
    </source>
</evidence>
<dbReference type="EMBL" id="CP051680">
    <property type="protein sequence ID" value="QJD81791.1"/>
    <property type="molecule type" value="Genomic_DNA"/>
</dbReference>
<keyword evidence="5" id="KW-1185">Reference proteome</keyword>
<proteinExistence type="predicted"/>
<keyword evidence="2" id="KW-1133">Transmembrane helix</keyword>
<dbReference type="RefSeq" id="WP_169278097.1">
    <property type="nucleotide sequence ID" value="NZ_CP051680.1"/>
</dbReference>
<dbReference type="InterPro" id="IPR007730">
    <property type="entry name" value="SPOR-like_dom"/>
</dbReference>
<evidence type="ECO:0000313" key="5">
    <source>
        <dbReference type="Proteomes" id="UP000502248"/>
    </source>
</evidence>
<dbReference type="KEGG" id="cheb:HH215_00405"/>
<dbReference type="Gene3D" id="3.30.70.1070">
    <property type="entry name" value="Sporulation related repeat"/>
    <property type="match status" value="1"/>
</dbReference>
<protein>
    <recommendedName>
        <fullName evidence="3">SPOR domain-containing protein</fullName>
    </recommendedName>
</protein>
<sequence length="433" mass="47455">MQSKARMTIRFEPPAKPKEPTRRALQPIEVIENVEADKDDQAVEEIFTTWNSPYQDDIHALEEIIRKSETQNEVHSPTVHLTHPAIPVMNERKARIPELTRKVIPNNELADELWSRELSDDEEDQRATGWYNRSALVREETPSWGRVIASVVAAVATGALFGYMVLSLFTGEPLFPGKSGTASQQPSQATSALPNAEKGGTGMPAASVQAPAESAAVTSGETEPSMPASTARLDADVYYMLQYGVFQSKESMEIAVTQLQDKGLAFATEIDDGYRVYVGAARSRDEAELLAAQMPETEIYIKAVGGEALEVSSAVLSQEGVAFMNASADLTRKLAQLSGIGLQDKQPGKLTSVELSDLQEVHQRYLNTISSADKLDNKATEDGKTIVEALNSAILSMAEYNRKPSRYQLWSVQSAAMKALLADRHMRSVLQPE</sequence>
<dbReference type="SUPFAM" id="SSF110997">
    <property type="entry name" value="Sporulation related repeat"/>
    <property type="match status" value="1"/>
</dbReference>
<dbReference type="Proteomes" id="UP000502248">
    <property type="component" value="Chromosome"/>
</dbReference>
<feature type="region of interest" description="Disordered" evidence="1">
    <location>
        <begin position="1"/>
        <end position="23"/>
    </location>
</feature>
<evidence type="ECO:0000256" key="2">
    <source>
        <dbReference type="SAM" id="Phobius"/>
    </source>
</evidence>
<dbReference type="GO" id="GO:0042834">
    <property type="term" value="F:peptidoglycan binding"/>
    <property type="evidence" value="ECO:0007669"/>
    <property type="project" value="InterPro"/>
</dbReference>
<feature type="compositionally biased region" description="Polar residues" evidence="1">
    <location>
        <begin position="180"/>
        <end position="193"/>
    </location>
</feature>
<dbReference type="Pfam" id="PF05036">
    <property type="entry name" value="SPOR"/>
    <property type="match status" value="1"/>
</dbReference>